<evidence type="ECO:0000313" key="9">
    <source>
        <dbReference type="Proteomes" id="UP000469346"/>
    </source>
</evidence>
<sequence length="178" mass="18322">MYRAGVLTVSDSAAAGTADDRGGPLLCGLLREAGLEVAEHRVVPDEAPAISAQLVDWCDRLRLDLVVTTGGTGLSPRDVTPEATRPLLEREIPGIAEAMRAAGLRATPRSMLSRAVAGVRGRTLVVNLPGSPGAIRDGMAVLAPVLEHAIAKIQGDPSPCTPRGVSPVGRGPSAEEAP</sequence>
<organism evidence="8 9">
    <name type="scientific">Dissulfurirhabdus thermomarina</name>
    <dbReference type="NCBI Taxonomy" id="1765737"/>
    <lineage>
        <taxon>Bacteria</taxon>
        <taxon>Deltaproteobacteria</taxon>
        <taxon>Dissulfurirhabdaceae</taxon>
        <taxon>Dissulfurirhabdus</taxon>
    </lineage>
</organism>
<dbReference type="Pfam" id="PF00994">
    <property type="entry name" value="MoCF_biosynth"/>
    <property type="match status" value="1"/>
</dbReference>
<dbReference type="NCBIfam" id="TIGR00177">
    <property type="entry name" value="molyb_syn"/>
    <property type="match status" value="1"/>
</dbReference>
<dbReference type="CDD" id="cd00886">
    <property type="entry name" value="MogA_MoaB"/>
    <property type="match status" value="1"/>
</dbReference>
<name>A0A6N9TTA4_DISTH</name>
<dbReference type="RefSeq" id="WP_163298813.1">
    <property type="nucleotide sequence ID" value="NZ_JAAGRR010000075.1"/>
</dbReference>
<protein>
    <recommendedName>
        <fullName evidence="3 5">Molybdenum cofactor biosynthesis protein B</fullName>
    </recommendedName>
</protein>
<dbReference type="Proteomes" id="UP000469346">
    <property type="component" value="Unassembled WGS sequence"/>
</dbReference>
<dbReference type="PROSITE" id="PS01078">
    <property type="entry name" value="MOCF_BIOSYNTHESIS_1"/>
    <property type="match status" value="1"/>
</dbReference>
<dbReference type="InterPro" id="IPR001453">
    <property type="entry name" value="MoaB/Mog_dom"/>
</dbReference>
<evidence type="ECO:0000256" key="2">
    <source>
        <dbReference type="ARBA" id="ARBA00006112"/>
    </source>
</evidence>
<dbReference type="InterPro" id="IPR012245">
    <property type="entry name" value="MoaB"/>
</dbReference>
<keyword evidence="9" id="KW-1185">Reference proteome</keyword>
<dbReference type="InterPro" id="IPR051920">
    <property type="entry name" value="MPT_Adenylyltrnsfr/MoaC-Rel"/>
</dbReference>
<proteinExistence type="inferred from homology"/>
<comment type="function">
    <text evidence="5">May be involved in the biosynthesis of molybdopterin.</text>
</comment>
<dbReference type="InterPro" id="IPR008284">
    <property type="entry name" value="MoCF_biosynth_CS"/>
</dbReference>
<gene>
    <name evidence="8" type="ORF">G3N55_07465</name>
</gene>
<comment type="similarity">
    <text evidence="2 5">Belongs to the MoaB/Mog family.</text>
</comment>
<evidence type="ECO:0000256" key="5">
    <source>
        <dbReference type="PIRNR" id="PIRNR006443"/>
    </source>
</evidence>
<evidence type="ECO:0000256" key="1">
    <source>
        <dbReference type="ARBA" id="ARBA00005046"/>
    </source>
</evidence>
<dbReference type="PIRSF" id="PIRSF006443">
    <property type="entry name" value="MoaB"/>
    <property type="match status" value="1"/>
</dbReference>
<evidence type="ECO:0000259" key="7">
    <source>
        <dbReference type="SMART" id="SM00852"/>
    </source>
</evidence>
<feature type="region of interest" description="Disordered" evidence="6">
    <location>
        <begin position="154"/>
        <end position="178"/>
    </location>
</feature>
<dbReference type="PANTHER" id="PTHR43764">
    <property type="entry name" value="MOLYBDENUM COFACTOR BIOSYNTHESIS"/>
    <property type="match status" value="1"/>
</dbReference>
<keyword evidence="4 5" id="KW-0501">Molybdenum cofactor biosynthesis</keyword>
<evidence type="ECO:0000256" key="6">
    <source>
        <dbReference type="SAM" id="MobiDB-lite"/>
    </source>
</evidence>
<dbReference type="InterPro" id="IPR036425">
    <property type="entry name" value="MoaB/Mog-like_dom_sf"/>
</dbReference>
<dbReference type="EMBL" id="JAAGRR010000075">
    <property type="protein sequence ID" value="NDY42677.1"/>
    <property type="molecule type" value="Genomic_DNA"/>
</dbReference>
<evidence type="ECO:0000313" key="8">
    <source>
        <dbReference type="EMBL" id="NDY42677.1"/>
    </source>
</evidence>
<accession>A0A6N9TTA4</accession>
<comment type="pathway">
    <text evidence="1 5">Cofactor biosynthesis; molybdopterin biosynthesis.</text>
</comment>
<evidence type="ECO:0000256" key="3">
    <source>
        <dbReference type="ARBA" id="ARBA00015262"/>
    </source>
</evidence>
<dbReference type="UniPathway" id="UPA00344"/>
<evidence type="ECO:0000256" key="4">
    <source>
        <dbReference type="ARBA" id="ARBA00023150"/>
    </source>
</evidence>
<feature type="domain" description="MoaB/Mog" evidence="7">
    <location>
        <begin position="5"/>
        <end position="149"/>
    </location>
</feature>
<dbReference type="Gene3D" id="3.40.980.10">
    <property type="entry name" value="MoaB/Mog-like domain"/>
    <property type="match status" value="1"/>
</dbReference>
<comment type="caution">
    <text evidence="8">The sequence shown here is derived from an EMBL/GenBank/DDBJ whole genome shotgun (WGS) entry which is preliminary data.</text>
</comment>
<dbReference type="SMART" id="SM00852">
    <property type="entry name" value="MoCF_biosynth"/>
    <property type="match status" value="1"/>
</dbReference>
<dbReference type="SUPFAM" id="SSF53218">
    <property type="entry name" value="Molybdenum cofactor biosynthesis proteins"/>
    <property type="match status" value="1"/>
</dbReference>
<dbReference type="AlphaFoldDB" id="A0A6N9TTA4"/>
<dbReference type="GO" id="GO:0006777">
    <property type="term" value="P:Mo-molybdopterin cofactor biosynthetic process"/>
    <property type="evidence" value="ECO:0007669"/>
    <property type="project" value="UniProtKB-UniRule"/>
</dbReference>
<dbReference type="PANTHER" id="PTHR43764:SF1">
    <property type="entry name" value="MOLYBDOPTERIN MOLYBDOTRANSFERASE"/>
    <property type="match status" value="1"/>
</dbReference>
<reference evidence="8 9" key="1">
    <citation type="submission" date="2020-02" db="EMBL/GenBank/DDBJ databases">
        <title>Comparative genomics of sulfur disproportionating microorganisms.</title>
        <authorList>
            <person name="Ward L.M."/>
            <person name="Bertran E."/>
            <person name="Johnston D.T."/>
        </authorList>
    </citation>
    <scope>NUCLEOTIDE SEQUENCE [LARGE SCALE GENOMIC DNA]</scope>
    <source>
        <strain evidence="8 9">DSM 100025</strain>
    </source>
</reference>